<evidence type="ECO:0000256" key="1">
    <source>
        <dbReference type="ARBA" id="ARBA00008007"/>
    </source>
</evidence>
<dbReference type="PATRIC" id="fig|1238182.3.peg.284"/>
<name>K9HRI3_9PROT</name>
<dbReference type="PANTHER" id="PTHR47505:SF1">
    <property type="entry name" value="DNA UTILIZATION PROTEIN YHGH"/>
    <property type="match status" value="1"/>
</dbReference>
<comment type="caution">
    <text evidence="4">The sequence shown here is derived from an EMBL/GenBank/DDBJ whole genome shotgun (WGS) entry which is preliminary data.</text>
</comment>
<dbReference type="InterPro" id="IPR000836">
    <property type="entry name" value="PRTase_dom"/>
</dbReference>
<dbReference type="PANTHER" id="PTHR47505">
    <property type="entry name" value="DNA UTILIZATION PROTEIN YHGH"/>
    <property type="match status" value="1"/>
</dbReference>
<dbReference type="STRING" id="1238182.C882_1746"/>
<dbReference type="SUPFAM" id="SSF53271">
    <property type="entry name" value="PRTase-like"/>
    <property type="match status" value="1"/>
</dbReference>
<evidence type="ECO:0000259" key="3">
    <source>
        <dbReference type="Pfam" id="PF18912"/>
    </source>
</evidence>
<dbReference type="Pfam" id="PF00156">
    <property type="entry name" value="Pribosyltran"/>
    <property type="match status" value="1"/>
</dbReference>
<evidence type="ECO:0000259" key="2">
    <source>
        <dbReference type="Pfam" id="PF00156"/>
    </source>
</evidence>
<evidence type="ECO:0000313" key="4">
    <source>
        <dbReference type="EMBL" id="EKV32908.1"/>
    </source>
</evidence>
<organism evidence="4 5">
    <name type="scientific">Caenispirillum salinarum AK4</name>
    <dbReference type="NCBI Taxonomy" id="1238182"/>
    <lineage>
        <taxon>Bacteria</taxon>
        <taxon>Pseudomonadati</taxon>
        <taxon>Pseudomonadota</taxon>
        <taxon>Alphaproteobacteria</taxon>
        <taxon>Rhodospirillales</taxon>
        <taxon>Novispirillaceae</taxon>
        <taxon>Caenispirillum</taxon>
    </lineage>
</organism>
<feature type="domain" description="Double zinc ribbon" evidence="3">
    <location>
        <begin position="25"/>
        <end position="83"/>
    </location>
</feature>
<dbReference type="AlphaFoldDB" id="K9HRI3"/>
<dbReference type="CDD" id="cd06223">
    <property type="entry name" value="PRTases_typeI"/>
    <property type="match status" value="1"/>
</dbReference>
<proteinExistence type="inferred from homology"/>
<dbReference type="Proteomes" id="UP000009881">
    <property type="component" value="Unassembled WGS sequence"/>
</dbReference>
<dbReference type="InterPro" id="IPR044005">
    <property type="entry name" value="DZR_2"/>
</dbReference>
<protein>
    <submittedName>
        <fullName evidence="4">Phosphoribosyltransferase protein</fullName>
    </submittedName>
</protein>
<dbReference type="InterPro" id="IPR051910">
    <property type="entry name" value="ComF/GntX_DNA_util-trans"/>
</dbReference>
<keyword evidence="4" id="KW-0808">Transferase</keyword>
<dbReference type="GO" id="GO:0016757">
    <property type="term" value="F:glycosyltransferase activity"/>
    <property type="evidence" value="ECO:0007669"/>
    <property type="project" value="UniProtKB-KW"/>
</dbReference>
<keyword evidence="4" id="KW-0328">Glycosyltransferase</keyword>
<dbReference type="eggNOG" id="COG1040">
    <property type="taxonomic scope" value="Bacteria"/>
</dbReference>
<reference evidence="4 5" key="1">
    <citation type="journal article" date="2013" name="Genome Announc.">
        <title>Draft Genome Sequence of an Alphaproteobacterium, Caenispirillum salinarum AK4(T), Isolated from a Solar Saltern.</title>
        <authorList>
            <person name="Khatri I."/>
            <person name="Singh A."/>
            <person name="Korpole S."/>
            <person name="Pinnaka A.K."/>
            <person name="Subramanian S."/>
        </authorList>
    </citation>
    <scope>NUCLEOTIDE SEQUENCE [LARGE SCALE GENOMIC DNA]</scope>
    <source>
        <strain evidence="4 5">AK4</strain>
    </source>
</reference>
<feature type="domain" description="Phosphoribosyltransferase" evidence="2">
    <location>
        <begin position="204"/>
        <end position="253"/>
    </location>
</feature>
<sequence>MRESCYAEGTMTQTLRPLHTASRAVLDALLPPRCLACGTLVAEPGALCAECFAGVEFLVDPVCNSCGDPFELPMEPGALCAACIDDPPPWRRARAVFTYEGVARDLILRFKHADRTDSAPAFARWMLRAARPLVEGADLIAPVPLHRGRLMKRRYNQAALLARQLDRLGQGQSGRFAPNLLLRARKTPPQEGMGRAARRRNVRSAFALSDPDAVRGRVVLLVDDVMTTGATVGECARALRQAGAAAVDVVTVARVVLTPEWQPDTDPLT</sequence>
<dbReference type="Pfam" id="PF18912">
    <property type="entry name" value="DZR_2"/>
    <property type="match status" value="1"/>
</dbReference>
<dbReference type="InterPro" id="IPR029057">
    <property type="entry name" value="PRTase-like"/>
</dbReference>
<evidence type="ECO:0000313" key="5">
    <source>
        <dbReference type="Proteomes" id="UP000009881"/>
    </source>
</evidence>
<dbReference type="EMBL" id="ANHY01000002">
    <property type="protein sequence ID" value="EKV32908.1"/>
    <property type="molecule type" value="Genomic_DNA"/>
</dbReference>
<gene>
    <name evidence="4" type="ORF">C882_1746</name>
</gene>
<keyword evidence="5" id="KW-1185">Reference proteome</keyword>
<comment type="similarity">
    <text evidence="1">Belongs to the ComF/GntX family.</text>
</comment>
<dbReference type="Gene3D" id="3.40.50.2020">
    <property type="match status" value="1"/>
</dbReference>
<accession>K9HRI3</accession>